<feature type="transmembrane region" description="Helical" evidence="7">
    <location>
        <begin position="90"/>
        <end position="108"/>
    </location>
</feature>
<dbReference type="SMART" id="SM00752">
    <property type="entry name" value="HTTM"/>
    <property type="match status" value="1"/>
</dbReference>
<name>A0ABP6UK13_9FLAO</name>
<evidence type="ECO:0000313" key="10">
    <source>
        <dbReference type="Proteomes" id="UP001500459"/>
    </source>
</evidence>
<dbReference type="InterPro" id="IPR007782">
    <property type="entry name" value="VKG_COase"/>
</dbReference>
<evidence type="ECO:0000313" key="9">
    <source>
        <dbReference type="EMBL" id="GAA3508138.1"/>
    </source>
</evidence>
<feature type="transmembrane region" description="Helical" evidence="7">
    <location>
        <begin position="183"/>
        <end position="204"/>
    </location>
</feature>
<evidence type="ECO:0000256" key="6">
    <source>
        <dbReference type="ARBA" id="ARBA00023239"/>
    </source>
</evidence>
<evidence type="ECO:0000256" key="4">
    <source>
        <dbReference type="ARBA" id="ARBA00023136"/>
    </source>
</evidence>
<keyword evidence="10" id="KW-1185">Reference proteome</keyword>
<proteinExistence type="predicted"/>
<keyword evidence="6" id="KW-0456">Lyase</keyword>
<keyword evidence="2 7" id="KW-0812">Transmembrane</keyword>
<reference evidence="10" key="1">
    <citation type="journal article" date="2019" name="Int. J. Syst. Evol. Microbiol.">
        <title>The Global Catalogue of Microorganisms (GCM) 10K type strain sequencing project: providing services to taxonomists for standard genome sequencing and annotation.</title>
        <authorList>
            <consortium name="The Broad Institute Genomics Platform"/>
            <consortium name="The Broad Institute Genome Sequencing Center for Infectious Disease"/>
            <person name="Wu L."/>
            <person name="Ma J."/>
        </authorList>
    </citation>
    <scope>NUCLEOTIDE SEQUENCE [LARGE SCALE GENOMIC DNA]</scope>
    <source>
        <strain evidence="10">JCM 17106</strain>
    </source>
</reference>
<dbReference type="Pfam" id="PF22777">
    <property type="entry name" value="VKGC_lumenal_dom"/>
    <property type="match status" value="1"/>
</dbReference>
<evidence type="ECO:0000259" key="8">
    <source>
        <dbReference type="SMART" id="SM00752"/>
    </source>
</evidence>
<dbReference type="PANTHER" id="PTHR12639:SF7">
    <property type="entry name" value="HTTM DOMAIN-CONTAINING PROTEIN"/>
    <property type="match status" value="1"/>
</dbReference>
<organism evidence="9 10">
    <name type="scientific">Aquimarina addita</name>
    <dbReference type="NCBI Taxonomy" id="870485"/>
    <lineage>
        <taxon>Bacteria</taxon>
        <taxon>Pseudomonadati</taxon>
        <taxon>Bacteroidota</taxon>
        <taxon>Flavobacteriia</taxon>
        <taxon>Flavobacteriales</taxon>
        <taxon>Flavobacteriaceae</taxon>
        <taxon>Aquimarina</taxon>
    </lineage>
</organism>
<dbReference type="EMBL" id="BAABCW010000006">
    <property type="protein sequence ID" value="GAA3508138.1"/>
    <property type="molecule type" value="Genomic_DNA"/>
</dbReference>
<feature type="transmembrane region" description="Helical" evidence="7">
    <location>
        <begin position="48"/>
        <end position="70"/>
    </location>
</feature>
<sequence>MAFGCLLCFSQIRFIYKGWIEACYILPEFHFTYQYFGWVKPFGLTTMYVIVILSAVSALCIGLGLLYRFATPLFFLSFTYLELIEKSWYLNHYYFVSLVAFLLIWVPAHRKYSLDAKIFSKIKIDSIPLWTIFIFQLQLAIVYFFGGIAKLKSDWLLEAQPLKIWLKTRTDIPILGRLFEYDITPYIFSWTGMFYDLLIPFLLWNRKSRPVAYIFVVTFHVLTYLLFNIGMFPWLMIAGSLIFITSEEWILLFKKLNIGVRSVANHTTLSTSQRSKKPILIIITFFFIIQLILPWRHFALTNNVLWTENGFRFAWHVMVMEKNGFTEFTVTNKDTNNRFTVYPSQYLSVIQEKQMSFQPDMIWQFAHYIRDIFEQKGISNIAVTVNSKVSLNGRTSRTYIDPEIDLLLIRSVDDIYDHIIKY</sequence>
<dbReference type="InterPro" id="IPR011020">
    <property type="entry name" value="HTTM-like"/>
</dbReference>
<dbReference type="InterPro" id="IPR053935">
    <property type="entry name" value="VKGC_lumenal_dom"/>
</dbReference>
<evidence type="ECO:0000256" key="3">
    <source>
        <dbReference type="ARBA" id="ARBA00022989"/>
    </source>
</evidence>
<keyword evidence="5" id="KW-1015">Disulfide bond</keyword>
<keyword evidence="3 7" id="KW-1133">Transmembrane helix</keyword>
<dbReference type="Pfam" id="PF05090">
    <property type="entry name" value="HTTM"/>
    <property type="match status" value="1"/>
</dbReference>
<feature type="transmembrane region" description="Helical" evidence="7">
    <location>
        <begin position="129"/>
        <end position="149"/>
    </location>
</feature>
<feature type="domain" description="HTTM-like" evidence="8">
    <location>
        <begin position="1"/>
        <end position="248"/>
    </location>
</feature>
<feature type="transmembrane region" description="Helical" evidence="7">
    <location>
        <begin position="211"/>
        <end position="227"/>
    </location>
</feature>
<dbReference type="PANTHER" id="PTHR12639">
    <property type="entry name" value="VITAMIN K-DEPENDENT GAMMA-CARBOXYLASE"/>
    <property type="match status" value="1"/>
</dbReference>
<protein>
    <submittedName>
        <fullName evidence="9">HTTM domain-containing protein</fullName>
    </submittedName>
</protein>
<keyword evidence="4 7" id="KW-0472">Membrane</keyword>
<comment type="subcellular location">
    <subcellularLocation>
        <location evidence="1">Endomembrane system</location>
        <topology evidence="1">Multi-pass membrane protein</topology>
    </subcellularLocation>
</comment>
<evidence type="ECO:0000256" key="7">
    <source>
        <dbReference type="SAM" id="Phobius"/>
    </source>
</evidence>
<gene>
    <name evidence="9" type="ORF">GCM10022393_18340</name>
</gene>
<accession>A0ABP6UK13</accession>
<evidence type="ECO:0000256" key="2">
    <source>
        <dbReference type="ARBA" id="ARBA00022692"/>
    </source>
</evidence>
<evidence type="ECO:0000256" key="1">
    <source>
        <dbReference type="ARBA" id="ARBA00004127"/>
    </source>
</evidence>
<dbReference type="Proteomes" id="UP001500459">
    <property type="component" value="Unassembled WGS sequence"/>
</dbReference>
<comment type="caution">
    <text evidence="9">The sequence shown here is derived from an EMBL/GenBank/DDBJ whole genome shotgun (WGS) entry which is preliminary data.</text>
</comment>
<feature type="transmembrane region" description="Helical" evidence="7">
    <location>
        <begin position="279"/>
        <end position="298"/>
    </location>
</feature>
<dbReference type="InterPro" id="IPR053934">
    <property type="entry name" value="HTTM_dom"/>
</dbReference>
<evidence type="ECO:0000256" key="5">
    <source>
        <dbReference type="ARBA" id="ARBA00023157"/>
    </source>
</evidence>